<dbReference type="PANTHER" id="PTHR42791:SF17">
    <property type="entry name" value="ACETYLTRANSFERASE, GNAT FAMILY FAMILY (AFU_ORTHOLOGUE AFUA_8G05690)"/>
    <property type="match status" value="1"/>
</dbReference>
<comment type="caution">
    <text evidence="2">The sequence shown here is derived from an EMBL/GenBank/DDBJ whole genome shotgun (WGS) entry which is preliminary data.</text>
</comment>
<organism evidence="2 3">
    <name type="scientific">Plectosphaerella plurivora</name>
    <dbReference type="NCBI Taxonomy" id="936078"/>
    <lineage>
        <taxon>Eukaryota</taxon>
        <taxon>Fungi</taxon>
        <taxon>Dikarya</taxon>
        <taxon>Ascomycota</taxon>
        <taxon>Pezizomycotina</taxon>
        <taxon>Sordariomycetes</taxon>
        <taxon>Hypocreomycetidae</taxon>
        <taxon>Glomerellales</taxon>
        <taxon>Plectosphaerellaceae</taxon>
        <taxon>Plectosphaerella</taxon>
    </lineage>
</organism>
<feature type="domain" description="N-acetyltransferase" evidence="1">
    <location>
        <begin position="3"/>
        <end position="204"/>
    </location>
</feature>
<dbReference type="PANTHER" id="PTHR42791">
    <property type="entry name" value="GNAT FAMILY ACETYLTRANSFERASE"/>
    <property type="match status" value="1"/>
</dbReference>
<gene>
    <name evidence="2" type="ORF">F5X68DRAFT_234318</name>
</gene>
<evidence type="ECO:0000313" key="3">
    <source>
        <dbReference type="Proteomes" id="UP000770015"/>
    </source>
</evidence>
<reference evidence="2" key="1">
    <citation type="journal article" date="2021" name="Nat. Commun.">
        <title>Genetic determinants of endophytism in the Arabidopsis root mycobiome.</title>
        <authorList>
            <person name="Mesny F."/>
            <person name="Miyauchi S."/>
            <person name="Thiergart T."/>
            <person name="Pickel B."/>
            <person name="Atanasova L."/>
            <person name="Karlsson M."/>
            <person name="Huettel B."/>
            <person name="Barry K.W."/>
            <person name="Haridas S."/>
            <person name="Chen C."/>
            <person name="Bauer D."/>
            <person name="Andreopoulos W."/>
            <person name="Pangilinan J."/>
            <person name="LaButti K."/>
            <person name="Riley R."/>
            <person name="Lipzen A."/>
            <person name="Clum A."/>
            <person name="Drula E."/>
            <person name="Henrissat B."/>
            <person name="Kohler A."/>
            <person name="Grigoriev I.V."/>
            <person name="Martin F.M."/>
            <person name="Hacquard S."/>
        </authorList>
    </citation>
    <scope>NUCLEOTIDE SEQUENCE</scope>
    <source>
        <strain evidence="2">MPI-SDFR-AT-0117</strain>
    </source>
</reference>
<protein>
    <submittedName>
        <fullName evidence="2">Acetyltransferase</fullName>
    </submittedName>
</protein>
<keyword evidence="3" id="KW-1185">Reference proteome</keyword>
<dbReference type="Proteomes" id="UP000770015">
    <property type="component" value="Unassembled WGS sequence"/>
</dbReference>
<dbReference type="PROSITE" id="PS51186">
    <property type="entry name" value="GNAT"/>
    <property type="match status" value="1"/>
</dbReference>
<dbReference type="EMBL" id="JAGSXJ010000019">
    <property type="protein sequence ID" value="KAH6681206.1"/>
    <property type="molecule type" value="Genomic_DNA"/>
</dbReference>
<dbReference type="SUPFAM" id="SSF55729">
    <property type="entry name" value="Acyl-CoA N-acyltransferases (Nat)"/>
    <property type="match status" value="1"/>
</dbReference>
<dbReference type="AlphaFoldDB" id="A0A9P9A853"/>
<accession>A0A9P9A853</accession>
<sequence>MGYTILPALIPEIEEIYKVYFAAFEGEKMGEIMVNILFPDGTGTPEFRKAHAAGTLAWWHHSKVQYTFKCVDTETGEIIGMALGDILVQGRTEEERKFQGVGWLEGENKERAEAVLKPLHEAREDIFGGKPHIYVHVIAVDPKHQGRKAGALWCQWGIDLCNSTGLPLYFEASPSTYKLYERMGYETLERKIVHKAELMRTETDIEVPLMVKMPTAAAGATYKQWAAAGFPEFSELRKQAAEAAAAAAAATVTAKSAVTAVEVEVKEVAAA</sequence>
<dbReference type="InterPro" id="IPR016181">
    <property type="entry name" value="Acyl_CoA_acyltransferase"/>
</dbReference>
<dbReference type="OrthoDB" id="196847at2759"/>
<dbReference type="InterPro" id="IPR000182">
    <property type="entry name" value="GNAT_dom"/>
</dbReference>
<dbReference type="InterPro" id="IPR052523">
    <property type="entry name" value="Trichothecene_AcTrans"/>
</dbReference>
<name>A0A9P9A853_9PEZI</name>
<dbReference type="GO" id="GO:0016747">
    <property type="term" value="F:acyltransferase activity, transferring groups other than amino-acyl groups"/>
    <property type="evidence" value="ECO:0007669"/>
    <property type="project" value="InterPro"/>
</dbReference>
<dbReference type="Pfam" id="PF00583">
    <property type="entry name" value="Acetyltransf_1"/>
    <property type="match status" value="1"/>
</dbReference>
<dbReference type="Gene3D" id="3.40.630.30">
    <property type="match status" value="1"/>
</dbReference>
<evidence type="ECO:0000259" key="1">
    <source>
        <dbReference type="PROSITE" id="PS51186"/>
    </source>
</evidence>
<proteinExistence type="predicted"/>
<evidence type="ECO:0000313" key="2">
    <source>
        <dbReference type="EMBL" id="KAH6681206.1"/>
    </source>
</evidence>